<comment type="subunit">
    <text evidence="5">Homodimer.</text>
</comment>
<feature type="compositionally biased region" description="Acidic residues" evidence="6">
    <location>
        <begin position="211"/>
        <end position="228"/>
    </location>
</feature>
<dbReference type="EC" id="3.1.13.-" evidence="5"/>
<dbReference type="Proteomes" id="UP001595962">
    <property type="component" value="Unassembled WGS sequence"/>
</dbReference>
<dbReference type="RefSeq" id="WP_377334516.1">
    <property type="nucleotide sequence ID" value="NZ_JBHSGB010000010.1"/>
</dbReference>
<evidence type="ECO:0000313" key="8">
    <source>
        <dbReference type="EMBL" id="MFC4655943.1"/>
    </source>
</evidence>
<feature type="site" description="Important for substrate binding and specificity" evidence="5">
    <location>
        <position position="27"/>
    </location>
</feature>
<feature type="binding site" evidence="5">
    <location>
        <position position="184"/>
    </location>
    <ligand>
        <name>Mg(2+)</name>
        <dbReference type="ChEBI" id="CHEBI:18420"/>
        <label>2</label>
        <note>catalytic</note>
    </ligand>
</feature>
<comment type="similarity">
    <text evidence="5">Belongs to the RNase T family.</text>
</comment>
<keyword evidence="3 5" id="KW-0378">Hydrolase</keyword>
<dbReference type="InterPro" id="IPR036397">
    <property type="entry name" value="RNaseH_sf"/>
</dbReference>
<comment type="function">
    <text evidence="5">Trims short 3' overhangs of a variety of RNA species, leaving a one or two nucleotide 3' overhang. Responsible for the end-turnover of tRNA: specifically removes the terminal AMP residue from uncharged tRNA (tRNA-C-C-A). Also appears to be involved in tRNA biosynthesis.</text>
</comment>
<dbReference type="SMART" id="SM00479">
    <property type="entry name" value="EXOIII"/>
    <property type="match status" value="1"/>
</dbReference>
<evidence type="ECO:0000256" key="6">
    <source>
        <dbReference type="SAM" id="MobiDB-lite"/>
    </source>
</evidence>
<proteinExistence type="inferred from homology"/>
<dbReference type="NCBIfam" id="TIGR01298">
    <property type="entry name" value="RNaseT"/>
    <property type="match status" value="1"/>
</dbReference>
<evidence type="ECO:0000256" key="2">
    <source>
        <dbReference type="ARBA" id="ARBA00022722"/>
    </source>
</evidence>
<keyword evidence="4 5" id="KW-0269">Exonuclease</keyword>
<evidence type="ECO:0000256" key="3">
    <source>
        <dbReference type="ARBA" id="ARBA00022801"/>
    </source>
</evidence>
<feature type="binding site" evidence="5">
    <location>
        <position position="21"/>
    </location>
    <ligand>
        <name>Mg(2+)</name>
        <dbReference type="ChEBI" id="CHEBI:18420"/>
        <label>1</label>
        <note>catalytic</note>
    </ligand>
</feature>
<feature type="binding site" evidence="5">
    <location>
        <position position="23"/>
    </location>
    <ligand>
        <name>Mg(2+)</name>
        <dbReference type="ChEBI" id="CHEBI:18420"/>
        <label>2</label>
        <note>catalytic</note>
    </ligand>
</feature>
<dbReference type="InterPro" id="IPR012337">
    <property type="entry name" value="RNaseH-like_sf"/>
</dbReference>
<keyword evidence="2 5" id="KW-0540">Nuclease</keyword>
<evidence type="ECO:0000256" key="5">
    <source>
        <dbReference type="HAMAP-Rule" id="MF_00157"/>
    </source>
</evidence>
<dbReference type="CDD" id="cd06134">
    <property type="entry name" value="RNaseT"/>
    <property type="match status" value="1"/>
</dbReference>
<feature type="site" description="Important for substrate binding and specificity" evidence="5">
    <location>
        <position position="144"/>
    </location>
</feature>
<evidence type="ECO:0000256" key="1">
    <source>
        <dbReference type="ARBA" id="ARBA00022694"/>
    </source>
</evidence>
<feature type="domain" description="Exonuclease" evidence="7">
    <location>
        <begin position="16"/>
        <end position="201"/>
    </location>
</feature>
<comment type="cofactor">
    <cofactor evidence="5">
        <name>Mg(2+)</name>
        <dbReference type="ChEBI" id="CHEBI:18420"/>
    </cofactor>
    <text evidence="5">Binds two Mg(2+) per subunit. The active form of the enzyme binds two Mg(2+) ions in its active site. The first Mg(2+) forms only one salt bridge with the protein.</text>
</comment>
<gene>
    <name evidence="5 8" type="primary">rnt</name>
    <name evidence="8" type="ORF">ACFO3I_13080</name>
</gene>
<feature type="binding site" evidence="5">
    <location>
        <position position="179"/>
    </location>
    <ligand>
        <name>Mg(2+)</name>
        <dbReference type="ChEBI" id="CHEBI:18420"/>
        <label>2</label>
        <note>catalytic</note>
    </ligand>
</feature>
<name>A0ABV9JNV3_9GAMM</name>
<dbReference type="InterPro" id="IPR013520">
    <property type="entry name" value="Ribonucl_H"/>
</dbReference>
<reference evidence="9" key="1">
    <citation type="journal article" date="2019" name="Int. J. Syst. Evol. Microbiol.">
        <title>The Global Catalogue of Microorganisms (GCM) 10K type strain sequencing project: providing services to taxonomists for standard genome sequencing and annotation.</title>
        <authorList>
            <consortium name="The Broad Institute Genomics Platform"/>
            <consortium name="The Broad Institute Genome Sequencing Center for Infectious Disease"/>
            <person name="Wu L."/>
            <person name="Ma J."/>
        </authorList>
    </citation>
    <scope>NUCLEOTIDE SEQUENCE [LARGE SCALE GENOMIC DNA]</scope>
    <source>
        <strain evidence="9">DT28</strain>
    </source>
</reference>
<dbReference type="PANTHER" id="PTHR30231">
    <property type="entry name" value="DNA POLYMERASE III SUBUNIT EPSILON"/>
    <property type="match status" value="1"/>
</dbReference>
<keyword evidence="1 5" id="KW-0819">tRNA processing</keyword>
<feature type="region of interest" description="Disordered" evidence="6">
    <location>
        <begin position="209"/>
        <end position="228"/>
    </location>
</feature>
<evidence type="ECO:0000259" key="7">
    <source>
        <dbReference type="SMART" id="SM00479"/>
    </source>
</evidence>
<feature type="site" description="Important for substrate binding and specificity" evidence="5">
    <location>
        <position position="75"/>
    </location>
</feature>
<organism evidence="8 9">
    <name type="scientific">Rheinheimera marina</name>
    <dbReference type="NCBI Taxonomy" id="1774958"/>
    <lineage>
        <taxon>Bacteria</taxon>
        <taxon>Pseudomonadati</taxon>
        <taxon>Pseudomonadota</taxon>
        <taxon>Gammaproteobacteria</taxon>
        <taxon>Chromatiales</taxon>
        <taxon>Chromatiaceae</taxon>
        <taxon>Rheinheimera</taxon>
    </lineage>
</organism>
<dbReference type="HAMAP" id="MF_00157">
    <property type="entry name" value="RNase_T"/>
    <property type="match status" value="1"/>
</dbReference>
<dbReference type="EMBL" id="JBHSGB010000010">
    <property type="protein sequence ID" value="MFC4655943.1"/>
    <property type="molecule type" value="Genomic_DNA"/>
</dbReference>
<dbReference type="InterPro" id="IPR005987">
    <property type="entry name" value="RNase_T"/>
</dbReference>
<feature type="active site" description="Proton donor/acceptor" evidence="5">
    <location>
        <position position="179"/>
    </location>
</feature>
<dbReference type="SUPFAM" id="SSF53098">
    <property type="entry name" value="Ribonuclease H-like"/>
    <property type="match status" value="1"/>
</dbReference>
<dbReference type="Gene3D" id="3.30.420.10">
    <property type="entry name" value="Ribonuclease H-like superfamily/Ribonuclease H"/>
    <property type="match status" value="1"/>
</dbReference>
<evidence type="ECO:0000256" key="4">
    <source>
        <dbReference type="ARBA" id="ARBA00022839"/>
    </source>
</evidence>
<keyword evidence="9" id="KW-1185">Reference proteome</keyword>
<evidence type="ECO:0000313" key="9">
    <source>
        <dbReference type="Proteomes" id="UP001595962"/>
    </source>
</evidence>
<keyword evidence="5" id="KW-0460">Magnesium</keyword>
<feature type="site" description="Important for substrate binding and specificity" evidence="5">
    <location>
        <position position="122"/>
    </location>
</feature>
<accession>A0ABV9JNV3</accession>
<keyword evidence="5" id="KW-0479">Metal-binding</keyword>
<sequence length="228" mass="25004">MTQALHPLSQRFRGYFPVVIDVETAGFNAKTDALLEIAATMLTMDENGQLKPAQTLHFHVEPFTGANLEASSLAFNGIDPHNPLRGAVSEREALTEICKAVRKAQKEAGCQRAVVVAHNAAFDQSFLNAAIDRVKLKRSPFHAFVSFDTTTLAALALGQTVLAKACKQAGIDFDNKEAHSALYDTERTAELFCYIVNRWHQLGGWPAPMLEADDETEQDSSELVEADD</sequence>
<feature type="binding site" evidence="5">
    <location>
        <position position="21"/>
    </location>
    <ligand>
        <name>Mg(2+)</name>
        <dbReference type="ChEBI" id="CHEBI:18420"/>
        <label>2</label>
        <note>catalytic</note>
    </ligand>
</feature>
<protein>
    <recommendedName>
        <fullName evidence="5">Ribonuclease T</fullName>
        <ecNumber evidence="5">3.1.13.-</ecNumber>
    </recommendedName>
    <alternativeName>
        <fullName evidence="5">Exoribonuclease T</fullName>
        <shortName evidence="5">RNase T</shortName>
    </alternativeName>
</protein>
<comment type="caution">
    <text evidence="8">The sequence shown here is derived from an EMBL/GenBank/DDBJ whole genome shotgun (WGS) entry which is preliminary data.</text>
</comment>
<dbReference type="Pfam" id="PF00929">
    <property type="entry name" value="RNase_T"/>
    <property type="match status" value="1"/>
</dbReference>
<dbReference type="PANTHER" id="PTHR30231:SF2">
    <property type="entry name" value="RIBONUCLEASE T"/>
    <property type="match status" value="1"/>
</dbReference>